<dbReference type="EMBL" id="HBHW01030247">
    <property type="protein sequence ID" value="CAE0055382.1"/>
    <property type="molecule type" value="Transcribed_RNA"/>
</dbReference>
<feature type="region of interest" description="Disordered" evidence="1">
    <location>
        <begin position="122"/>
        <end position="193"/>
    </location>
</feature>
<evidence type="ECO:0000256" key="1">
    <source>
        <dbReference type="SAM" id="MobiDB-lite"/>
    </source>
</evidence>
<dbReference type="EMBL" id="HBHW01030250">
    <property type="protein sequence ID" value="CAE0055385.1"/>
    <property type="molecule type" value="Transcribed_RNA"/>
</dbReference>
<evidence type="ECO:0000313" key="3">
    <source>
        <dbReference type="EMBL" id="CAE0055382.1"/>
    </source>
</evidence>
<evidence type="ECO:0000313" key="4">
    <source>
        <dbReference type="EMBL" id="CAE0055385.1"/>
    </source>
</evidence>
<evidence type="ECO:0000313" key="8">
    <source>
        <dbReference type="EMBL" id="CAE0055391.1"/>
    </source>
</evidence>
<dbReference type="EMBL" id="HBHW01030256">
    <property type="protein sequence ID" value="CAE0055391.1"/>
    <property type="molecule type" value="Transcribed_RNA"/>
</dbReference>
<accession>A0A7S2ZY61</accession>
<evidence type="ECO:0000313" key="5">
    <source>
        <dbReference type="EMBL" id="CAE0055387.1"/>
    </source>
</evidence>
<feature type="compositionally biased region" description="Basic residues" evidence="1">
    <location>
        <begin position="176"/>
        <end position="189"/>
    </location>
</feature>
<dbReference type="EMBL" id="HBHW01030253">
    <property type="protein sequence ID" value="CAE0055388.1"/>
    <property type="molecule type" value="Transcribed_RNA"/>
</dbReference>
<dbReference type="EMBL" id="HBHW01030246">
    <property type="protein sequence ID" value="CAE0055381.1"/>
    <property type="molecule type" value="Transcribed_RNA"/>
</dbReference>
<name>A0A7S2ZY61_9RHOD</name>
<dbReference type="InterPro" id="IPR044688">
    <property type="entry name" value="SCI-1-like"/>
</dbReference>
<dbReference type="PANTHER" id="PTHR34117:SF1">
    <property type="entry name" value="STYLE CELL-CYCLE INHIBITOR 1"/>
    <property type="match status" value="1"/>
</dbReference>
<sequence length="228" mass="26419">MRGKASFQIAESEFELYQEEFRVWLLDRHDVSLDKLDERKAKKHFRKFVDKWNSDRVEESIYKLADERRKRAASNATGRTTSVGEKQNKQGDLGNEITEVFQAGSSRPERWEIKEWRKRQTEVLDELVPKPDPGSQAARMDKKRRKRGGGGDSPPEVTDSTLYGTNHSDLKEVIAKRKASRDRRNKARKAAADERIEALAEKERQRMQAFKDRLGLGDRFQTSDSKPP</sequence>
<feature type="compositionally biased region" description="Polar residues" evidence="1">
    <location>
        <begin position="158"/>
        <end position="167"/>
    </location>
</feature>
<dbReference type="EMBL" id="HBHW01030252">
    <property type="protein sequence ID" value="CAE0055387.1"/>
    <property type="molecule type" value="Transcribed_RNA"/>
</dbReference>
<protein>
    <submittedName>
        <fullName evidence="5">Uncharacterized protein</fullName>
    </submittedName>
</protein>
<gene>
    <name evidence="2" type="ORF">RMAR00112_LOCUS23412</name>
    <name evidence="3" type="ORF">RMAR00112_LOCUS23413</name>
    <name evidence="4" type="ORF">RMAR00112_LOCUS23416</name>
    <name evidence="5" type="ORF">RMAR00112_LOCUS23418</name>
    <name evidence="6" type="ORF">RMAR00112_LOCUS23419</name>
    <name evidence="7" type="ORF">RMAR00112_LOCUS23420</name>
    <name evidence="8" type="ORF">RMAR00112_LOCUS23422</name>
</gene>
<evidence type="ECO:0000313" key="2">
    <source>
        <dbReference type="EMBL" id="CAE0055381.1"/>
    </source>
</evidence>
<organism evidence="5">
    <name type="scientific">Rhodosorus marinus</name>
    <dbReference type="NCBI Taxonomy" id="101924"/>
    <lineage>
        <taxon>Eukaryota</taxon>
        <taxon>Rhodophyta</taxon>
        <taxon>Stylonematophyceae</taxon>
        <taxon>Stylonematales</taxon>
        <taxon>Stylonemataceae</taxon>
        <taxon>Rhodosorus</taxon>
    </lineage>
</organism>
<proteinExistence type="predicted"/>
<evidence type="ECO:0000313" key="7">
    <source>
        <dbReference type="EMBL" id="CAE0055389.1"/>
    </source>
</evidence>
<dbReference type="PANTHER" id="PTHR34117">
    <property type="entry name" value="STYLE CELL-CYCLE INHIBITOR 1"/>
    <property type="match status" value="1"/>
</dbReference>
<dbReference type="EMBL" id="HBHW01030254">
    <property type="protein sequence ID" value="CAE0055389.1"/>
    <property type="molecule type" value="Transcribed_RNA"/>
</dbReference>
<reference evidence="5" key="1">
    <citation type="submission" date="2021-01" db="EMBL/GenBank/DDBJ databases">
        <authorList>
            <person name="Corre E."/>
            <person name="Pelletier E."/>
            <person name="Niang G."/>
            <person name="Scheremetjew M."/>
            <person name="Finn R."/>
            <person name="Kale V."/>
            <person name="Holt S."/>
            <person name="Cochrane G."/>
            <person name="Meng A."/>
            <person name="Brown T."/>
            <person name="Cohen L."/>
        </authorList>
    </citation>
    <scope>NUCLEOTIDE SEQUENCE</scope>
    <source>
        <strain evidence="5">CCMP 769</strain>
    </source>
</reference>
<feature type="compositionally biased region" description="Polar residues" evidence="1">
    <location>
        <begin position="74"/>
        <end position="85"/>
    </location>
</feature>
<evidence type="ECO:0000313" key="6">
    <source>
        <dbReference type="EMBL" id="CAE0055388.1"/>
    </source>
</evidence>
<feature type="region of interest" description="Disordered" evidence="1">
    <location>
        <begin position="67"/>
        <end position="107"/>
    </location>
</feature>
<dbReference type="AlphaFoldDB" id="A0A7S2ZY61"/>